<feature type="region of interest" description="Disordered" evidence="4">
    <location>
        <begin position="1"/>
        <end position="74"/>
    </location>
</feature>
<dbReference type="Pfam" id="PF01393">
    <property type="entry name" value="Chromo_shadow"/>
    <property type="match status" value="1"/>
</dbReference>
<comment type="subcellular location">
    <subcellularLocation>
        <location evidence="1">Nucleus</location>
    </subcellularLocation>
</comment>
<evidence type="ECO:0000313" key="6">
    <source>
        <dbReference type="EMBL" id="KAK3342845.1"/>
    </source>
</evidence>
<dbReference type="InterPro" id="IPR023780">
    <property type="entry name" value="Chromo_domain"/>
</dbReference>
<dbReference type="PROSITE" id="PS00598">
    <property type="entry name" value="CHROMO_1"/>
    <property type="match status" value="1"/>
</dbReference>
<dbReference type="GO" id="GO:0000792">
    <property type="term" value="C:heterochromatin"/>
    <property type="evidence" value="ECO:0007669"/>
    <property type="project" value="UniProtKB-ARBA"/>
</dbReference>
<proteinExistence type="predicted"/>
<accession>A0AAE0JDH2</accession>
<dbReference type="PROSITE" id="PS50013">
    <property type="entry name" value="CHROMO_2"/>
    <property type="match status" value="1"/>
</dbReference>
<reference evidence="6" key="1">
    <citation type="journal article" date="2023" name="Mol. Phylogenet. Evol.">
        <title>Genome-scale phylogeny and comparative genomics of the fungal order Sordariales.</title>
        <authorList>
            <person name="Hensen N."/>
            <person name="Bonometti L."/>
            <person name="Westerberg I."/>
            <person name="Brannstrom I.O."/>
            <person name="Guillou S."/>
            <person name="Cros-Aarteil S."/>
            <person name="Calhoun S."/>
            <person name="Haridas S."/>
            <person name="Kuo A."/>
            <person name="Mondo S."/>
            <person name="Pangilinan J."/>
            <person name="Riley R."/>
            <person name="LaButti K."/>
            <person name="Andreopoulos B."/>
            <person name="Lipzen A."/>
            <person name="Chen C."/>
            <person name="Yan M."/>
            <person name="Daum C."/>
            <person name="Ng V."/>
            <person name="Clum A."/>
            <person name="Steindorff A."/>
            <person name="Ohm R.A."/>
            <person name="Martin F."/>
            <person name="Silar P."/>
            <person name="Natvig D.O."/>
            <person name="Lalanne C."/>
            <person name="Gautier V."/>
            <person name="Ament-Velasquez S.L."/>
            <person name="Kruys A."/>
            <person name="Hutchinson M.I."/>
            <person name="Powell A.J."/>
            <person name="Barry K."/>
            <person name="Miller A.N."/>
            <person name="Grigoriev I.V."/>
            <person name="Debuchy R."/>
            <person name="Gladieux P."/>
            <person name="Hiltunen Thoren M."/>
            <person name="Johannesson H."/>
        </authorList>
    </citation>
    <scope>NUCLEOTIDE SEQUENCE</scope>
    <source>
        <strain evidence="6">CBS 560.94</strain>
    </source>
</reference>
<keyword evidence="7" id="KW-1185">Reference proteome</keyword>
<dbReference type="InterPro" id="IPR023779">
    <property type="entry name" value="Chromodomain_CS"/>
</dbReference>
<keyword evidence="3" id="KW-0539">Nucleus</keyword>
<evidence type="ECO:0000313" key="7">
    <source>
        <dbReference type="Proteomes" id="UP001278500"/>
    </source>
</evidence>
<dbReference type="EMBL" id="JAUEPP010000005">
    <property type="protein sequence ID" value="KAK3342845.1"/>
    <property type="molecule type" value="Genomic_DNA"/>
</dbReference>
<feature type="compositionally biased region" description="Acidic residues" evidence="4">
    <location>
        <begin position="9"/>
        <end position="18"/>
    </location>
</feature>
<feature type="domain" description="Chromo" evidence="5">
    <location>
        <begin position="76"/>
        <end position="138"/>
    </location>
</feature>
<dbReference type="SMART" id="SM00300">
    <property type="entry name" value="ChSh"/>
    <property type="match status" value="1"/>
</dbReference>
<dbReference type="GO" id="GO:0005634">
    <property type="term" value="C:nucleus"/>
    <property type="evidence" value="ECO:0007669"/>
    <property type="project" value="UniProtKB-SubCell"/>
</dbReference>
<comment type="subunit">
    <text evidence="2">Component of the NuA4 histone acetyltransferase complex.</text>
</comment>
<protein>
    <recommendedName>
        <fullName evidence="5">Chromo domain-containing protein</fullName>
    </recommendedName>
</protein>
<dbReference type="Pfam" id="PF00385">
    <property type="entry name" value="Chromo"/>
    <property type="match status" value="1"/>
</dbReference>
<evidence type="ECO:0000256" key="2">
    <source>
        <dbReference type="ARBA" id="ARBA00011353"/>
    </source>
</evidence>
<dbReference type="GO" id="GO:0006338">
    <property type="term" value="P:chromatin remodeling"/>
    <property type="evidence" value="ECO:0007669"/>
    <property type="project" value="UniProtKB-ARBA"/>
</dbReference>
<sequence>MPYDPSALSDEEAASDVELDTRSATSSSKKQSQDKKSVKYTIPEPEDFEDEEQNGDAAEEGGEDDEEGDGEEEDVYVVEKILDHMLNDDNEPLFLVKWEGYEKKSDQTWEPEDTLIEGASERLKEYFVKIGGREKIFEASAAAQKIKKRGRPSSNSGTPQASSNKRSRKNGDHPLNSEEPQTAKNAAWKPPAGSWEEHIAQLDACEDEETHKLMVYLTWKNGHKTQHETSVIYKRCPQKMLQFYERHVRIIKRDPDSEDREASVSQ</sequence>
<dbReference type="CDD" id="cd18657">
    <property type="entry name" value="CSD_Swi6"/>
    <property type="match status" value="1"/>
</dbReference>
<feature type="compositionally biased region" description="Acidic residues" evidence="4">
    <location>
        <begin position="44"/>
        <end position="74"/>
    </location>
</feature>
<dbReference type="InterPro" id="IPR008251">
    <property type="entry name" value="Chromo_shadow_dom"/>
</dbReference>
<gene>
    <name evidence="6" type="ORF">B0H65DRAFT_231647</name>
</gene>
<dbReference type="InterPro" id="IPR051219">
    <property type="entry name" value="Heterochromatin_chromo-domain"/>
</dbReference>
<dbReference type="PANTHER" id="PTHR22812">
    <property type="entry name" value="CHROMOBOX PROTEIN"/>
    <property type="match status" value="1"/>
</dbReference>
<dbReference type="SUPFAM" id="SSF54160">
    <property type="entry name" value="Chromo domain-like"/>
    <property type="match status" value="2"/>
</dbReference>
<dbReference type="InterPro" id="IPR000953">
    <property type="entry name" value="Chromo/chromo_shadow_dom"/>
</dbReference>
<organism evidence="6 7">
    <name type="scientific">Neurospora tetraspora</name>
    <dbReference type="NCBI Taxonomy" id="94610"/>
    <lineage>
        <taxon>Eukaryota</taxon>
        <taxon>Fungi</taxon>
        <taxon>Dikarya</taxon>
        <taxon>Ascomycota</taxon>
        <taxon>Pezizomycotina</taxon>
        <taxon>Sordariomycetes</taxon>
        <taxon>Sordariomycetidae</taxon>
        <taxon>Sordariales</taxon>
        <taxon>Sordariaceae</taxon>
        <taxon>Neurospora</taxon>
    </lineage>
</organism>
<evidence type="ECO:0000259" key="5">
    <source>
        <dbReference type="PROSITE" id="PS50013"/>
    </source>
</evidence>
<dbReference type="CDD" id="cd00024">
    <property type="entry name" value="CD_CSD"/>
    <property type="match status" value="1"/>
</dbReference>
<reference evidence="6" key="2">
    <citation type="submission" date="2023-06" db="EMBL/GenBank/DDBJ databases">
        <authorList>
            <consortium name="Lawrence Berkeley National Laboratory"/>
            <person name="Haridas S."/>
            <person name="Hensen N."/>
            <person name="Bonometti L."/>
            <person name="Westerberg I."/>
            <person name="Brannstrom I.O."/>
            <person name="Guillou S."/>
            <person name="Cros-Aarteil S."/>
            <person name="Calhoun S."/>
            <person name="Kuo A."/>
            <person name="Mondo S."/>
            <person name="Pangilinan J."/>
            <person name="Riley R."/>
            <person name="Labutti K."/>
            <person name="Andreopoulos B."/>
            <person name="Lipzen A."/>
            <person name="Chen C."/>
            <person name="Yanf M."/>
            <person name="Daum C."/>
            <person name="Ng V."/>
            <person name="Clum A."/>
            <person name="Steindorff A."/>
            <person name="Ohm R."/>
            <person name="Martin F."/>
            <person name="Silar P."/>
            <person name="Natvig D."/>
            <person name="Lalanne C."/>
            <person name="Gautier V."/>
            <person name="Ament-Velasquez S.L."/>
            <person name="Kruys A."/>
            <person name="Hutchinson M.I."/>
            <person name="Powell A.J."/>
            <person name="Barry K."/>
            <person name="Miller A.N."/>
            <person name="Grigoriev I.V."/>
            <person name="Debuchy R."/>
            <person name="Gladieux P."/>
            <person name="Thoren M.H."/>
            <person name="Johannesson H."/>
        </authorList>
    </citation>
    <scope>NUCLEOTIDE SEQUENCE</scope>
    <source>
        <strain evidence="6">CBS 560.94</strain>
    </source>
</reference>
<dbReference type="SMART" id="SM00298">
    <property type="entry name" value="CHROMO"/>
    <property type="match status" value="1"/>
</dbReference>
<feature type="region of interest" description="Disordered" evidence="4">
    <location>
        <begin position="141"/>
        <end position="195"/>
    </location>
</feature>
<evidence type="ECO:0000256" key="3">
    <source>
        <dbReference type="ARBA" id="ARBA00023242"/>
    </source>
</evidence>
<evidence type="ECO:0000256" key="4">
    <source>
        <dbReference type="SAM" id="MobiDB-lite"/>
    </source>
</evidence>
<dbReference type="Proteomes" id="UP001278500">
    <property type="component" value="Unassembled WGS sequence"/>
</dbReference>
<dbReference type="Gene3D" id="2.40.50.40">
    <property type="match status" value="2"/>
</dbReference>
<dbReference type="InterPro" id="IPR016197">
    <property type="entry name" value="Chromo-like_dom_sf"/>
</dbReference>
<name>A0AAE0JDH2_9PEZI</name>
<dbReference type="AlphaFoldDB" id="A0AAE0JDH2"/>
<feature type="compositionally biased region" description="Polar residues" evidence="4">
    <location>
        <begin position="152"/>
        <end position="164"/>
    </location>
</feature>
<dbReference type="GeneID" id="87859348"/>
<dbReference type="RefSeq" id="XP_062680638.1">
    <property type="nucleotide sequence ID" value="XM_062822194.1"/>
</dbReference>
<comment type="caution">
    <text evidence="6">The sequence shown here is derived from an EMBL/GenBank/DDBJ whole genome shotgun (WGS) entry which is preliminary data.</text>
</comment>
<evidence type="ECO:0000256" key="1">
    <source>
        <dbReference type="ARBA" id="ARBA00004123"/>
    </source>
</evidence>